<evidence type="ECO:0000313" key="3">
    <source>
        <dbReference type="EMBL" id="TWD72390.1"/>
    </source>
</evidence>
<organism evidence="3 4">
    <name type="scientific">Kribbella amoyensis</name>
    <dbReference type="NCBI Taxonomy" id="996641"/>
    <lineage>
        <taxon>Bacteria</taxon>
        <taxon>Bacillati</taxon>
        <taxon>Actinomycetota</taxon>
        <taxon>Actinomycetes</taxon>
        <taxon>Propionibacteriales</taxon>
        <taxon>Kribbellaceae</taxon>
        <taxon>Kribbella</taxon>
    </lineage>
</organism>
<name>A0A561B0K0_9ACTN</name>
<feature type="transmembrane region" description="Helical" evidence="2">
    <location>
        <begin position="296"/>
        <end position="318"/>
    </location>
</feature>
<evidence type="ECO:0000256" key="2">
    <source>
        <dbReference type="SAM" id="Phobius"/>
    </source>
</evidence>
<feature type="transmembrane region" description="Helical" evidence="2">
    <location>
        <begin position="234"/>
        <end position="251"/>
    </location>
</feature>
<evidence type="ECO:0008006" key="5">
    <source>
        <dbReference type="Google" id="ProtNLM"/>
    </source>
</evidence>
<reference evidence="3 4" key="1">
    <citation type="submission" date="2019-06" db="EMBL/GenBank/DDBJ databases">
        <title>Sequencing the genomes of 1000 actinobacteria strains.</title>
        <authorList>
            <person name="Klenk H.-P."/>
        </authorList>
    </citation>
    <scope>NUCLEOTIDE SEQUENCE [LARGE SCALE GENOMIC DNA]</scope>
    <source>
        <strain evidence="3 4">DSM 24683</strain>
    </source>
</reference>
<dbReference type="Gene3D" id="1.20.1250.20">
    <property type="entry name" value="MFS general substrate transporter like domains"/>
    <property type="match status" value="1"/>
</dbReference>
<sequence>SSAFAIGLLIVAAVGPFVLRSDARMLVLRAGALVCASGAVLLAVAPSLVIALLGGLLIGLGGALMLLVVPLMLNGPDAASRIARANAISSSLSIFAPLIIGAVDAFAPTGRLALLLTPPPLILLTFLCGRVSTVGVAGADADRTVYATPAPDGSVSASPAPSRQRRMRTPAGTAFTRWSRVVLAVSVEFCFVIWAVARLVDAGLPAPTAAVLGSAFPLGMAVGRLIGPVQLGRWPAVAPGVAVAAVGTVIVCASDSAALVTVGLALAGLGVATLYPITVADLIGTPGVRPAQLASLSAFASGTAILVAPAVLAALAGVVDLRTAFLFALPLLAVLLVIRVHHPASAATGERCGQAS</sequence>
<feature type="transmembrane region" description="Helical" evidence="2">
    <location>
        <begin position="85"/>
        <end position="107"/>
    </location>
</feature>
<keyword evidence="2" id="KW-1133">Transmembrane helix</keyword>
<feature type="region of interest" description="Disordered" evidence="1">
    <location>
        <begin position="150"/>
        <end position="169"/>
    </location>
</feature>
<evidence type="ECO:0000256" key="1">
    <source>
        <dbReference type="SAM" id="MobiDB-lite"/>
    </source>
</evidence>
<evidence type="ECO:0000313" key="4">
    <source>
        <dbReference type="Proteomes" id="UP000318380"/>
    </source>
</evidence>
<keyword evidence="2" id="KW-0472">Membrane</keyword>
<gene>
    <name evidence="3" type="ORF">FB561_7381</name>
</gene>
<keyword evidence="4" id="KW-1185">Reference proteome</keyword>
<dbReference type="AlphaFoldDB" id="A0A561B0K0"/>
<comment type="caution">
    <text evidence="3">The sequence shown here is derived from an EMBL/GenBank/DDBJ whole genome shotgun (WGS) entry which is preliminary data.</text>
</comment>
<proteinExistence type="predicted"/>
<dbReference type="Proteomes" id="UP000318380">
    <property type="component" value="Unassembled WGS sequence"/>
</dbReference>
<feature type="transmembrane region" description="Helical" evidence="2">
    <location>
        <begin position="48"/>
        <end position="73"/>
    </location>
</feature>
<keyword evidence="2" id="KW-0812">Transmembrane</keyword>
<feature type="transmembrane region" description="Helical" evidence="2">
    <location>
        <begin position="119"/>
        <end position="139"/>
    </location>
</feature>
<accession>A0A561B0K0</accession>
<feature type="non-terminal residue" evidence="3">
    <location>
        <position position="1"/>
    </location>
</feature>
<feature type="transmembrane region" description="Helical" evidence="2">
    <location>
        <begin position="257"/>
        <end position="284"/>
    </location>
</feature>
<dbReference type="EMBL" id="VIVK01000004">
    <property type="protein sequence ID" value="TWD72390.1"/>
    <property type="molecule type" value="Genomic_DNA"/>
</dbReference>
<dbReference type="SUPFAM" id="SSF103473">
    <property type="entry name" value="MFS general substrate transporter"/>
    <property type="match status" value="1"/>
</dbReference>
<feature type="transmembrane region" description="Helical" evidence="2">
    <location>
        <begin position="324"/>
        <end position="341"/>
    </location>
</feature>
<feature type="transmembrane region" description="Helical" evidence="2">
    <location>
        <begin position="175"/>
        <end position="197"/>
    </location>
</feature>
<protein>
    <recommendedName>
        <fullName evidence="5">MFS transporter</fullName>
    </recommendedName>
</protein>
<dbReference type="InterPro" id="IPR036259">
    <property type="entry name" value="MFS_trans_sf"/>
</dbReference>
<dbReference type="RefSeq" id="WP_170284962.1">
    <property type="nucleotide sequence ID" value="NZ_VIVK01000004.1"/>
</dbReference>